<feature type="transmembrane region" description="Helical" evidence="5">
    <location>
        <begin position="203"/>
        <end position="223"/>
    </location>
</feature>
<feature type="transmembrane region" description="Helical" evidence="5">
    <location>
        <begin position="54"/>
        <end position="77"/>
    </location>
</feature>
<comment type="function">
    <text evidence="5">A acetyltransferase, which acetylates the inositol ring of phosphatidylinositol during biosynthesis of GPI-anchor.</text>
</comment>
<feature type="transmembrane region" description="Helical" evidence="5">
    <location>
        <begin position="470"/>
        <end position="490"/>
    </location>
</feature>
<dbReference type="GO" id="GO:0005789">
    <property type="term" value="C:endoplasmic reticulum membrane"/>
    <property type="evidence" value="ECO:0007669"/>
    <property type="project" value="UniProtKB-SubCell"/>
</dbReference>
<dbReference type="RefSeq" id="XP_029923858.1">
    <property type="nucleotide sequence ID" value="XM_030067998.1"/>
</dbReference>
<keyword evidence="5" id="KW-0337">GPI-anchor biosynthesis</keyword>
<name>A0A668AGL3_9TELE</name>
<dbReference type="PIRSF" id="PIRSF017321">
    <property type="entry name" value="GWT1"/>
    <property type="match status" value="1"/>
</dbReference>
<organism evidence="6 7">
    <name type="scientific">Myripristis murdjan</name>
    <name type="common">pinecone soldierfish</name>
    <dbReference type="NCBI Taxonomy" id="586833"/>
    <lineage>
        <taxon>Eukaryota</taxon>
        <taxon>Metazoa</taxon>
        <taxon>Chordata</taxon>
        <taxon>Craniata</taxon>
        <taxon>Vertebrata</taxon>
        <taxon>Euteleostomi</taxon>
        <taxon>Actinopterygii</taxon>
        <taxon>Neopterygii</taxon>
        <taxon>Teleostei</taxon>
        <taxon>Neoteleostei</taxon>
        <taxon>Acanthomorphata</taxon>
        <taxon>Holocentriformes</taxon>
        <taxon>Holocentridae</taxon>
        <taxon>Myripristis</taxon>
    </lineage>
</organism>
<feature type="transmembrane region" description="Helical" evidence="5">
    <location>
        <begin position="20"/>
        <end position="42"/>
    </location>
</feature>
<dbReference type="FunCoup" id="A0A668AGL3">
    <property type="interactions" value="1208"/>
</dbReference>
<comment type="pathway">
    <text evidence="5">Glycolipid biosynthesis; glycosylphosphatidylinositol-anchor biosynthesis.</text>
</comment>
<keyword evidence="3 5" id="KW-1133">Transmembrane helix</keyword>
<feature type="transmembrane region" description="Helical" evidence="5">
    <location>
        <begin position="268"/>
        <end position="291"/>
    </location>
</feature>
<dbReference type="GO" id="GO:0006506">
    <property type="term" value="P:GPI anchor biosynthetic process"/>
    <property type="evidence" value="ECO:0007669"/>
    <property type="project" value="UniProtKB-UniPathway"/>
</dbReference>
<reference evidence="6" key="1">
    <citation type="submission" date="2019-06" db="EMBL/GenBank/DDBJ databases">
        <authorList>
            <consortium name="Wellcome Sanger Institute Data Sharing"/>
        </authorList>
    </citation>
    <scope>NUCLEOTIDE SEQUENCE [LARGE SCALE GENOMIC DNA]</scope>
</reference>
<dbReference type="UniPathway" id="UPA00196"/>
<feature type="transmembrane region" description="Helical" evidence="5">
    <location>
        <begin position="83"/>
        <end position="99"/>
    </location>
</feature>
<feature type="transmembrane region" description="Helical" evidence="5">
    <location>
        <begin position="311"/>
        <end position="329"/>
    </location>
</feature>
<comment type="subcellular location">
    <subcellularLocation>
        <location evidence="5">Endoplasmic reticulum membrane</location>
        <topology evidence="5">Multi-pass membrane protein</topology>
    </subcellularLocation>
    <subcellularLocation>
        <location evidence="1">Membrane</location>
        <topology evidence="1">Multi-pass membrane protein</topology>
    </subcellularLocation>
</comment>
<keyword evidence="7" id="KW-1185">Reference proteome</keyword>
<comment type="similarity">
    <text evidence="5">Belongs to the PIGW family.</text>
</comment>
<reference evidence="6" key="2">
    <citation type="submission" date="2025-08" db="UniProtKB">
        <authorList>
            <consortium name="Ensembl"/>
        </authorList>
    </citation>
    <scope>IDENTIFICATION</scope>
</reference>
<dbReference type="AlphaFoldDB" id="A0A668AGL3"/>
<evidence type="ECO:0000313" key="7">
    <source>
        <dbReference type="Proteomes" id="UP000472263"/>
    </source>
</evidence>
<dbReference type="Ensembl" id="ENSMMDT00005044993.1">
    <property type="protein sequence ID" value="ENSMMDP00005044111.1"/>
    <property type="gene ID" value="ENSMMDG00005020263.1"/>
</dbReference>
<dbReference type="Pfam" id="PF06423">
    <property type="entry name" value="GWT1"/>
    <property type="match status" value="1"/>
</dbReference>
<feature type="transmembrane region" description="Helical" evidence="5">
    <location>
        <begin position="243"/>
        <end position="261"/>
    </location>
</feature>
<dbReference type="GO" id="GO:0072659">
    <property type="term" value="P:protein localization to plasma membrane"/>
    <property type="evidence" value="ECO:0007669"/>
    <property type="project" value="TreeGrafter"/>
</dbReference>
<dbReference type="PANTHER" id="PTHR20661">
    <property type="entry name" value="PHOSPHATIDYLINOSITOL-GLYCAN BIOSYNTHESIS CLASS W PROTEIN"/>
    <property type="match status" value="1"/>
</dbReference>
<keyword evidence="5" id="KW-0256">Endoplasmic reticulum</keyword>
<gene>
    <name evidence="6" type="primary">PIGW</name>
    <name evidence="6" type="synonym">pigw</name>
</gene>
<accession>A0A668AGL3</accession>
<evidence type="ECO:0000256" key="1">
    <source>
        <dbReference type="ARBA" id="ARBA00004141"/>
    </source>
</evidence>
<reference evidence="6" key="3">
    <citation type="submission" date="2025-09" db="UniProtKB">
        <authorList>
            <consortium name="Ensembl"/>
        </authorList>
    </citation>
    <scope>IDENTIFICATION</scope>
</reference>
<keyword evidence="5" id="KW-0808">Transferase</keyword>
<keyword evidence="4 5" id="KW-0472">Membrane</keyword>
<dbReference type="GeneTree" id="ENSGT00390000013520"/>
<keyword evidence="5" id="KW-0012">Acyltransferase</keyword>
<evidence type="ECO:0000256" key="4">
    <source>
        <dbReference type="ARBA" id="ARBA00023136"/>
    </source>
</evidence>
<dbReference type="GO" id="GO:0032216">
    <property type="term" value="F:glucosaminyl-phosphatidylinositol O-acyltransferase activity"/>
    <property type="evidence" value="ECO:0007669"/>
    <property type="project" value="TreeGrafter"/>
</dbReference>
<dbReference type="CTD" id="284098"/>
<feature type="transmembrane region" description="Helical" evidence="5">
    <location>
        <begin position="434"/>
        <end position="458"/>
    </location>
</feature>
<dbReference type="InParanoid" id="A0A668AGL3"/>
<evidence type="ECO:0000256" key="3">
    <source>
        <dbReference type="ARBA" id="ARBA00022989"/>
    </source>
</evidence>
<evidence type="ECO:0000256" key="2">
    <source>
        <dbReference type="ARBA" id="ARBA00022692"/>
    </source>
</evidence>
<dbReference type="PANTHER" id="PTHR20661:SF0">
    <property type="entry name" value="PHOSPHATIDYLINOSITOL-GLYCAN BIOSYNTHESIS CLASS W PROTEIN"/>
    <property type="match status" value="1"/>
</dbReference>
<protein>
    <recommendedName>
        <fullName evidence="5">Phosphatidylinositol-glycan biosynthesis class W protein</fullName>
        <ecNumber evidence="5">2.3.-.-</ecNumber>
    </recommendedName>
</protein>
<feature type="transmembrane region" description="Helical" evidence="5">
    <location>
        <begin position="341"/>
        <end position="363"/>
    </location>
</feature>
<dbReference type="EC" id="2.3.-.-" evidence="5"/>
<keyword evidence="2 5" id="KW-0812">Transmembrane</keyword>
<dbReference type="Proteomes" id="UP000472263">
    <property type="component" value="Chromosome 14"/>
</dbReference>
<dbReference type="GeneID" id="115370926"/>
<feature type="transmembrane region" description="Helical" evidence="5">
    <location>
        <begin position="375"/>
        <end position="399"/>
    </location>
</feature>
<evidence type="ECO:0000313" key="6">
    <source>
        <dbReference type="Ensembl" id="ENSMMDP00005044111.1"/>
    </source>
</evidence>
<evidence type="ECO:0000256" key="5">
    <source>
        <dbReference type="RuleBase" id="RU280819"/>
    </source>
</evidence>
<proteinExistence type="inferred from homology"/>
<sequence length="500" mass="55452">MAHLKEAFVSNLNGTSLEEVALGTFLAPLFLINRGLVLILCHQGRRALPLPLPWISHLLLDFSMLVLPLVLSCTILSDVLPQLIVGLACVSGCVLGYIYHTNTPAASAAGVAVRPQNTVQSFLQSHVQLNQVPFVTIFRVLVNVKTAISILAVDFSVFPRRYAKTETYGTGVMDFGVGAYVFANALVCPEARRKNITGSKLNYVSKQLLSVWPLLVLGMGRLVSVKMTGYHEHVTEYGVHWNFFFTLAIVRVVASMILAVFPVNQSWVFALLLGGLYQFTLEASGLKAFIIHNDDRAKSLLHANKEGIFSVVGYIAIYMAGVQIGLYVMQSRSQVREWLKVMGSLLLGSCVLYTALYTCVTLMEPVSRRLANLPFCIWTIAQSLFFMSCLGIADLILLYSQRTSGCHFVPSSWNSQKKEADSFANKKRKEMEGLCLVQAVSRNQLLFFMLANVLTGLTNMLVDTISCSDSFSVCVLLLYMFTNCSVIYGLHRCEITVKFW</sequence>
<dbReference type="InterPro" id="IPR009447">
    <property type="entry name" value="PIGW/GWT1"/>
</dbReference>
<dbReference type="OrthoDB" id="15270at2759"/>